<evidence type="ECO:0000256" key="11">
    <source>
        <dbReference type="ARBA" id="ARBA00022787"/>
    </source>
</evidence>
<dbReference type="Proteomes" id="UP000694867">
    <property type="component" value="Unplaced"/>
</dbReference>
<evidence type="ECO:0000256" key="8">
    <source>
        <dbReference type="ARBA" id="ARBA00022723"/>
    </source>
</evidence>
<keyword evidence="21" id="KW-1185">Reference proteome</keyword>
<dbReference type="GO" id="GO:0005829">
    <property type="term" value="C:cytosol"/>
    <property type="evidence" value="ECO:0007669"/>
    <property type="project" value="UniProtKB-SubCell"/>
</dbReference>
<dbReference type="InterPro" id="IPR051511">
    <property type="entry name" value="MitoQC_Scaffold_Kinases"/>
</dbReference>
<keyword evidence="12" id="KW-0472">Membrane</keyword>
<evidence type="ECO:0000256" key="14">
    <source>
        <dbReference type="ARBA" id="ARBA00022842"/>
    </source>
</evidence>
<keyword evidence="12" id="KW-0999">Mitochondrion inner membrane</keyword>
<evidence type="ECO:0000256" key="6">
    <source>
        <dbReference type="ARBA" id="ARBA00022527"/>
    </source>
</evidence>
<keyword evidence="10 22" id="KW-0418">Kinase</keyword>
<evidence type="ECO:0000256" key="15">
    <source>
        <dbReference type="ARBA" id="ARBA00022946"/>
    </source>
</evidence>
<dbReference type="GO" id="GO:0004674">
    <property type="term" value="F:protein serine/threonine kinase activity"/>
    <property type="evidence" value="ECO:0007669"/>
    <property type="project" value="UniProtKB-KW"/>
</dbReference>
<keyword evidence="15" id="KW-0809">Transit peptide</keyword>
<dbReference type="SMART" id="SM00220">
    <property type="entry name" value="S_TKc"/>
    <property type="match status" value="1"/>
</dbReference>
<feature type="domain" description="Protein kinase" evidence="20">
    <location>
        <begin position="183"/>
        <end position="552"/>
    </location>
</feature>
<comment type="catalytic activity">
    <reaction evidence="18">
        <text>L-seryl-[protein] + ATP = O-phospho-L-seryl-[protein] + ADP + H(+)</text>
        <dbReference type="Rhea" id="RHEA:17989"/>
        <dbReference type="Rhea" id="RHEA-COMP:9863"/>
        <dbReference type="Rhea" id="RHEA-COMP:11604"/>
        <dbReference type="ChEBI" id="CHEBI:15378"/>
        <dbReference type="ChEBI" id="CHEBI:29999"/>
        <dbReference type="ChEBI" id="CHEBI:30616"/>
        <dbReference type="ChEBI" id="CHEBI:83421"/>
        <dbReference type="ChEBI" id="CHEBI:456216"/>
        <dbReference type="EC" id="2.7.11.1"/>
    </reaction>
</comment>
<protein>
    <recommendedName>
        <fullName evidence="5">non-specific serine/threonine protein kinase</fullName>
        <ecNumber evidence="5">2.7.11.1</ecNumber>
    </recommendedName>
</protein>
<gene>
    <name evidence="22" type="primary">LOC100900744</name>
</gene>
<evidence type="ECO:0000256" key="10">
    <source>
        <dbReference type="ARBA" id="ARBA00022777"/>
    </source>
</evidence>
<dbReference type="GeneID" id="100900744"/>
<evidence type="ECO:0000256" key="7">
    <source>
        <dbReference type="ARBA" id="ARBA00022679"/>
    </source>
</evidence>
<keyword evidence="9" id="KW-0547">Nucleotide-binding</keyword>
<feature type="compositionally biased region" description="Acidic residues" evidence="19">
    <location>
        <begin position="626"/>
        <end position="637"/>
    </location>
</feature>
<dbReference type="GO" id="GO:0000422">
    <property type="term" value="P:autophagy of mitochondrion"/>
    <property type="evidence" value="ECO:0007669"/>
    <property type="project" value="TreeGrafter"/>
</dbReference>
<dbReference type="GO" id="GO:0005741">
    <property type="term" value="C:mitochondrial outer membrane"/>
    <property type="evidence" value="ECO:0007669"/>
    <property type="project" value="UniProtKB-SubCell"/>
</dbReference>
<feature type="region of interest" description="Disordered" evidence="19">
    <location>
        <begin position="625"/>
        <end position="666"/>
    </location>
</feature>
<dbReference type="PANTHER" id="PTHR22972:SF7">
    <property type="entry name" value="SERINE_THREONINE-PROTEIN KINASE PINK1, MITOCHONDRIAL"/>
    <property type="match status" value="1"/>
</dbReference>
<dbReference type="PANTHER" id="PTHR22972">
    <property type="entry name" value="SERINE/THREONINE PROTEIN KINASE"/>
    <property type="match status" value="1"/>
</dbReference>
<dbReference type="Gene3D" id="1.10.510.10">
    <property type="entry name" value="Transferase(Phosphotransferase) domain 1"/>
    <property type="match status" value="1"/>
</dbReference>
<evidence type="ECO:0000256" key="3">
    <source>
        <dbReference type="ARBA" id="ARBA00004514"/>
    </source>
</evidence>
<sequence>MKALITVTRWYLALQKPRTCIQFVQSVPLEYFLKSYFRTAISRLSGLRGRSGPRALPVNRSVQVANVGKVKQIPSGSRGAHEGLAREESLVARIARRYGHRDTQAASLSRQAVQRILALRQCVPLLGLTGLCLVDKPSLVTPDEELEGVCVEIRNIVDKINFDVDTQSMLTIPEDKQITLSDFEIGDPIAKGCNAVVYRARYEPKEPSCSSIREVDEELVDAIAESPPLSSSPPRKYAAEFESPAGSVDVPIEVENASTDSFDLAIKMMFNYDAASNSAAIWNSLARECAPTANNQFSETKETHLPSHPCIVDIKITFADRVPLLRGAKQLYPHALPPRLNDQGIGRNATMFLVMKRYNCSLRAFLRQKSKQNEALSEKMKLSLSVQLFEAVAHLVQNGVAHRDLKSDNILVDIGNRPGEIQVALSDFGCCLTRADCIKPLKLAYTSKQVSKGGNLALMPPEVQTAQAGLLSFIDYSRADLWSIATIVYEIYGQENPFFEGHLSARSYADRDVPELLGAPPVVRTLVKHCLKRDPAQRPTPELAATVLQMLLHAPRTLFSMENKAPQRVVQWLCDLAVDALFAARKEEVNDRRSVNQSLKRMFLAKVRLHLVLEAIEYIKSCRDDDAAEREDQENDEQAGQVDEKADGALRTSKPLVSPQTSNQNV</sequence>
<reference evidence="22" key="1">
    <citation type="submission" date="2025-08" db="UniProtKB">
        <authorList>
            <consortium name="RefSeq"/>
        </authorList>
    </citation>
    <scope>IDENTIFICATION</scope>
</reference>
<dbReference type="GO" id="GO:0090141">
    <property type="term" value="P:positive regulation of mitochondrial fission"/>
    <property type="evidence" value="ECO:0007669"/>
    <property type="project" value="TreeGrafter"/>
</dbReference>
<dbReference type="KEGG" id="goe:100900744"/>
<dbReference type="InterPro" id="IPR000719">
    <property type="entry name" value="Prot_kinase_dom"/>
</dbReference>
<dbReference type="EC" id="2.7.11.1" evidence="5"/>
<dbReference type="PROSITE" id="PS00108">
    <property type="entry name" value="PROTEIN_KINASE_ST"/>
    <property type="match status" value="1"/>
</dbReference>
<evidence type="ECO:0000256" key="1">
    <source>
        <dbReference type="ARBA" id="ARBA00001946"/>
    </source>
</evidence>
<evidence type="ECO:0000256" key="12">
    <source>
        <dbReference type="ARBA" id="ARBA00022792"/>
    </source>
</evidence>
<keyword evidence="7" id="KW-0808">Transferase</keyword>
<evidence type="ECO:0000259" key="20">
    <source>
        <dbReference type="PROSITE" id="PS50011"/>
    </source>
</evidence>
<comment type="subcellular location">
    <subcellularLocation>
        <location evidence="3">Cytoplasm</location>
        <location evidence="3">Cytosol</location>
    </subcellularLocation>
    <subcellularLocation>
        <location evidence="2">Mitochondrion inner membrane</location>
        <topology evidence="2">Single-pass membrane protein</topology>
    </subcellularLocation>
    <subcellularLocation>
        <location evidence="4">Mitochondrion outer membrane</location>
        <topology evidence="4">Single-pass membrane protein</topology>
    </subcellularLocation>
</comment>
<comment type="catalytic activity">
    <reaction evidence="17">
        <text>L-threonyl-[protein] + ATP = O-phospho-L-threonyl-[protein] + ADP + H(+)</text>
        <dbReference type="Rhea" id="RHEA:46608"/>
        <dbReference type="Rhea" id="RHEA-COMP:11060"/>
        <dbReference type="Rhea" id="RHEA-COMP:11605"/>
        <dbReference type="ChEBI" id="CHEBI:15378"/>
        <dbReference type="ChEBI" id="CHEBI:30013"/>
        <dbReference type="ChEBI" id="CHEBI:30616"/>
        <dbReference type="ChEBI" id="CHEBI:61977"/>
        <dbReference type="ChEBI" id="CHEBI:456216"/>
        <dbReference type="EC" id="2.7.11.1"/>
    </reaction>
</comment>
<evidence type="ECO:0000313" key="22">
    <source>
        <dbReference type="RefSeq" id="XP_003746842.2"/>
    </source>
</evidence>
<dbReference type="InterPro" id="IPR011009">
    <property type="entry name" value="Kinase-like_dom_sf"/>
</dbReference>
<name>A0AAJ6QX95_9ACAR</name>
<evidence type="ECO:0000256" key="2">
    <source>
        <dbReference type="ARBA" id="ARBA00004434"/>
    </source>
</evidence>
<dbReference type="SUPFAM" id="SSF56112">
    <property type="entry name" value="Protein kinase-like (PK-like)"/>
    <property type="match status" value="1"/>
</dbReference>
<evidence type="ECO:0000256" key="4">
    <source>
        <dbReference type="ARBA" id="ARBA00004572"/>
    </source>
</evidence>
<evidence type="ECO:0000256" key="5">
    <source>
        <dbReference type="ARBA" id="ARBA00012513"/>
    </source>
</evidence>
<dbReference type="PROSITE" id="PS50011">
    <property type="entry name" value="PROTEIN_KINASE_DOM"/>
    <property type="match status" value="1"/>
</dbReference>
<keyword evidence="8" id="KW-0479">Metal-binding</keyword>
<dbReference type="GO" id="GO:0005524">
    <property type="term" value="F:ATP binding"/>
    <property type="evidence" value="ECO:0007669"/>
    <property type="project" value="UniProtKB-KW"/>
</dbReference>
<evidence type="ECO:0000256" key="13">
    <source>
        <dbReference type="ARBA" id="ARBA00022840"/>
    </source>
</evidence>
<dbReference type="GO" id="GO:0005743">
    <property type="term" value="C:mitochondrial inner membrane"/>
    <property type="evidence" value="ECO:0007669"/>
    <property type="project" value="UniProtKB-SubCell"/>
</dbReference>
<organism evidence="21 22">
    <name type="scientific">Galendromus occidentalis</name>
    <name type="common">western predatory mite</name>
    <dbReference type="NCBI Taxonomy" id="34638"/>
    <lineage>
        <taxon>Eukaryota</taxon>
        <taxon>Metazoa</taxon>
        <taxon>Ecdysozoa</taxon>
        <taxon>Arthropoda</taxon>
        <taxon>Chelicerata</taxon>
        <taxon>Arachnida</taxon>
        <taxon>Acari</taxon>
        <taxon>Parasitiformes</taxon>
        <taxon>Mesostigmata</taxon>
        <taxon>Gamasina</taxon>
        <taxon>Phytoseioidea</taxon>
        <taxon>Phytoseiidae</taxon>
        <taxon>Typhlodrominae</taxon>
        <taxon>Galendromus</taxon>
    </lineage>
</organism>
<evidence type="ECO:0000256" key="17">
    <source>
        <dbReference type="ARBA" id="ARBA00047899"/>
    </source>
</evidence>
<evidence type="ECO:0000313" key="21">
    <source>
        <dbReference type="Proteomes" id="UP000694867"/>
    </source>
</evidence>
<dbReference type="Pfam" id="PF00069">
    <property type="entry name" value="Pkinase"/>
    <property type="match status" value="1"/>
</dbReference>
<evidence type="ECO:0000256" key="16">
    <source>
        <dbReference type="ARBA" id="ARBA00023128"/>
    </source>
</evidence>
<keyword evidence="13" id="KW-0067">ATP-binding</keyword>
<dbReference type="AlphaFoldDB" id="A0AAJ6QX95"/>
<dbReference type="GO" id="GO:0046872">
    <property type="term" value="F:metal ion binding"/>
    <property type="evidence" value="ECO:0007669"/>
    <property type="project" value="UniProtKB-KW"/>
</dbReference>
<evidence type="ECO:0000256" key="9">
    <source>
        <dbReference type="ARBA" id="ARBA00022741"/>
    </source>
</evidence>
<evidence type="ECO:0000256" key="18">
    <source>
        <dbReference type="ARBA" id="ARBA00048679"/>
    </source>
</evidence>
<accession>A0AAJ6QX95</accession>
<comment type="cofactor">
    <cofactor evidence="1">
        <name>Mg(2+)</name>
        <dbReference type="ChEBI" id="CHEBI:18420"/>
    </cofactor>
</comment>
<dbReference type="RefSeq" id="XP_003746842.2">
    <property type="nucleotide sequence ID" value="XM_003746794.2"/>
</dbReference>
<dbReference type="InterPro" id="IPR008271">
    <property type="entry name" value="Ser/Thr_kinase_AS"/>
</dbReference>
<keyword evidence="14" id="KW-0460">Magnesium</keyword>
<keyword evidence="11" id="KW-1000">Mitochondrion outer membrane</keyword>
<proteinExistence type="predicted"/>
<evidence type="ECO:0000256" key="19">
    <source>
        <dbReference type="SAM" id="MobiDB-lite"/>
    </source>
</evidence>
<keyword evidence="6" id="KW-0723">Serine/threonine-protein kinase</keyword>
<dbReference type="GO" id="GO:0042981">
    <property type="term" value="P:regulation of apoptotic process"/>
    <property type="evidence" value="ECO:0007669"/>
    <property type="project" value="TreeGrafter"/>
</dbReference>
<keyword evidence="16" id="KW-0496">Mitochondrion</keyword>
<dbReference type="CTD" id="65018"/>